<reference evidence="1 2" key="1">
    <citation type="journal article" date="2024" name="Plant Biotechnol. J.">
        <title>Genome and CRISPR/Cas9 system of a widespread forest tree (Populus alba) in the world.</title>
        <authorList>
            <person name="Liu Y.J."/>
            <person name="Jiang P.F."/>
            <person name="Han X.M."/>
            <person name="Li X.Y."/>
            <person name="Wang H.M."/>
            <person name="Wang Y.J."/>
            <person name="Wang X.X."/>
            <person name="Zeng Q.Y."/>
        </authorList>
    </citation>
    <scope>NUCLEOTIDE SEQUENCE [LARGE SCALE GENOMIC DNA]</scope>
    <source>
        <strain evidence="2">cv. PAL-ZL1</strain>
    </source>
</reference>
<evidence type="ECO:0000313" key="2">
    <source>
        <dbReference type="Proteomes" id="UP000309997"/>
    </source>
</evidence>
<accession>A0ACC4BYC6</accession>
<sequence length="75" mass="8310">MKTAPLTTYGDVSSQHGFVVTTAEGLLVQDSCQRPCLRFLPPVPPLFGSSMLVWPARLCDNDMSILKTWDTVCHE</sequence>
<organism evidence="1 2">
    <name type="scientific">Populus alba</name>
    <name type="common">White poplar</name>
    <dbReference type="NCBI Taxonomy" id="43335"/>
    <lineage>
        <taxon>Eukaryota</taxon>
        <taxon>Viridiplantae</taxon>
        <taxon>Streptophyta</taxon>
        <taxon>Embryophyta</taxon>
        <taxon>Tracheophyta</taxon>
        <taxon>Spermatophyta</taxon>
        <taxon>Magnoliopsida</taxon>
        <taxon>eudicotyledons</taxon>
        <taxon>Gunneridae</taxon>
        <taxon>Pentapetalae</taxon>
        <taxon>rosids</taxon>
        <taxon>fabids</taxon>
        <taxon>Malpighiales</taxon>
        <taxon>Salicaceae</taxon>
        <taxon>Saliceae</taxon>
        <taxon>Populus</taxon>
    </lineage>
</organism>
<name>A0ACC4BYC6_POPAL</name>
<comment type="caution">
    <text evidence="1">The sequence shown here is derived from an EMBL/GenBank/DDBJ whole genome shotgun (WGS) entry which is preliminary data.</text>
</comment>
<dbReference type="Proteomes" id="UP000309997">
    <property type="component" value="Unassembled WGS sequence"/>
</dbReference>
<proteinExistence type="predicted"/>
<keyword evidence="2" id="KW-1185">Reference proteome</keyword>
<dbReference type="EMBL" id="RCHU02000008">
    <property type="protein sequence ID" value="KAL3582693.1"/>
    <property type="molecule type" value="Genomic_DNA"/>
</dbReference>
<protein>
    <submittedName>
        <fullName evidence="1">Uncharacterized protein</fullName>
    </submittedName>
</protein>
<evidence type="ECO:0000313" key="1">
    <source>
        <dbReference type="EMBL" id="KAL3582693.1"/>
    </source>
</evidence>
<gene>
    <name evidence="1" type="ORF">D5086_017025</name>
</gene>